<dbReference type="SMART" id="SM01009">
    <property type="entry name" value="AlkA_N"/>
    <property type="match status" value="1"/>
</dbReference>
<dbReference type="SMART" id="SM00478">
    <property type="entry name" value="ENDO3c"/>
    <property type="match status" value="1"/>
</dbReference>
<dbReference type="Gene3D" id="1.10.340.30">
    <property type="entry name" value="Hypothetical protein, domain 2"/>
    <property type="match status" value="1"/>
</dbReference>
<dbReference type="RefSeq" id="WP_266347695.1">
    <property type="nucleotide sequence ID" value="NZ_JAPKNG010000001.1"/>
</dbReference>
<comment type="caution">
    <text evidence="7">The sequence shown here is derived from an EMBL/GenBank/DDBJ whole genome shotgun (WGS) entry which is preliminary data.</text>
</comment>
<evidence type="ECO:0000313" key="8">
    <source>
        <dbReference type="Proteomes" id="UP001241603"/>
    </source>
</evidence>
<evidence type="ECO:0000259" key="5">
    <source>
        <dbReference type="SMART" id="SM00478"/>
    </source>
</evidence>
<protein>
    <recommendedName>
        <fullName evidence="2">DNA-3-methyladenine glycosylase II</fullName>
        <ecNumber evidence="2">3.2.2.21</ecNumber>
    </recommendedName>
</protein>
<gene>
    <name evidence="7" type="ORF">QO014_001181</name>
</gene>
<evidence type="ECO:0000259" key="6">
    <source>
        <dbReference type="SMART" id="SM01009"/>
    </source>
</evidence>
<dbReference type="InterPro" id="IPR003265">
    <property type="entry name" value="HhH-GPD_domain"/>
</dbReference>
<feature type="domain" description="HhH-GPD" evidence="5">
    <location>
        <begin position="133"/>
        <end position="295"/>
    </location>
</feature>
<dbReference type="EC" id="3.2.2.21" evidence="2"/>
<comment type="catalytic activity">
    <reaction evidence="1">
        <text>Hydrolysis of alkylated DNA, releasing 3-methyladenine, 3-methylguanine, 7-methylguanine and 7-methyladenine.</text>
        <dbReference type="EC" id="3.2.2.21"/>
    </reaction>
</comment>
<organism evidence="7 8">
    <name type="scientific">Kaistia dalseonensis</name>
    <dbReference type="NCBI Taxonomy" id="410840"/>
    <lineage>
        <taxon>Bacteria</taxon>
        <taxon>Pseudomonadati</taxon>
        <taxon>Pseudomonadota</taxon>
        <taxon>Alphaproteobacteria</taxon>
        <taxon>Hyphomicrobiales</taxon>
        <taxon>Kaistiaceae</taxon>
        <taxon>Kaistia</taxon>
    </lineage>
</organism>
<evidence type="ECO:0000313" key="7">
    <source>
        <dbReference type="EMBL" id="MDQ0436811.1"/>
    </source>
</evidence>
<dbReference type="SUPFAM" id="SSF48150">
    <property type="entry name" value="DNA-glycosylase"/>
    <property type="match status" value="1"/>
</dbReference>
<dbReference type="InterPro" id="IPR051912">
    <property type="entry name" value="Alkylbase_DNA_Glycosylase/TA"/>
</dbReference>
<evidence type="ECO:0000256" key="2">
    <source>
        <dbReference type="ARBA" id="ARBA00012000"/>
    </source>
</evidence>
<name>A0ABU0H5S9_9HYPH</name>
<dbReference type="Pfam" id="PF00730">
    <property type="entry name" value="HhH-GPD"/>
    <property type="match status" value="1"/>
</dbReference>
<evidence type="ECO:0000256" key="1">
    <source>
        <dbReference type="ARBA" id="ARBA00000086"/>
    </source>
</evidence>
<dbReference type="PANTHER" id="PTHR43003:SF5">
    <property type="entry name" value="DNA-3-METHYLADENINE GLYCOSYLASE"/>
    <property type="match status" value="1"/>
</dbReference>
<dbReference type="CDD" id="cd00056">
    <property type="entry name" value="ENDO3c"/>
    <property type="match status" value="1"/>
</dbReference>
<accession>A0ABU0H5S9</accession>
<evidence type="ECO:0000256" key="4">
    <source>
        <dbReference type="ARBA" id="ARBA00023204"/>
    </source>
</evidence>
<reference evidence="7 8" key="1">
    <citation type="submission" date="2023-07" db="EMBL/GenBank/DDBJ databases">
        <title>Genomic Encyclopedia of Type Strains, Phase IV (KMG-IV): sequencing the most valuable type-strain genomes for metagenomic binning, comparative biology and taxonomic classification.</title>
        <authorList>
            <person name="Goeker M."/>
        </authorList>
    </citation>
    <scope>NUCLEOTIDE SEQUENCE [LARGE SCALE GENOMIC DNA]</scope>
    <source>
        <strain evidence="7 8">B6-8</strain>
    </source>
</reference>
<keyword evidence="8" id="KW-1185">Reference proteome</keyword>
<dbReference type="InterPro" id="IPR011257">
    <property type="entry name" value="DNA_glycosylase"/>
</dbReference>
<dbReference type="PANTHER" id="PTHR43003">
    <property type="entry name" value="DNA-3-METHYLADENINE GLYCOSYLASE"/>
    <property type="match status" value="1"/>
</dbReference>
<feature type="domain" description="DNA-3-methyladenine glycosylase AlkA N-terminal" evidence="6">
    <location>
        <begin position="7"/>
        <end position="123"/>
    </location>
</feature>
<dbReference type="Gene3D" id="3.30.310.20">
    <property type="entry name" value="DNA-3-methyladenine glycosylase AlkA, N-terminal domain"/>
    <property type="match status" value="1"/>
</dbReference>
<proteinExistence type="predicted"/>
<dbReference type="InterPro" id="IPR010316">
    <property type="entry name" value="AlkA_N"/>
</dbReference>
<dbReference type="EMBL" id="JAUSVO010000001">
    <property type="protein sequence ID" value="MDQ0436811.1"/>
    <property type="molecule type" value="Genomic_DNA"/>
</dbReference>
<dbReference type="InterPro" id="IPR037046">
    <property type="entry name" value="AlkA_N_sf"/>
</dbReference>
<keyword evidence="3" id="KW-0227">DNA damage</keyword>
<evidence type="ECO:0000256" key="3">
    <source>
        <dbReference type="ARBA" id="ARBA00022763"/>
    </source>
</evidence>
<dbReference type="Proteomes" id="UP001241603">
    <property type="component" value="Unassembled WGS sequence"/>
</dbReference>
<keyword evidence="4" id="KW-0234">DNA repair</keyword>
<sequence length="298" mass="31275">MSGVEFTLALPPGYRAGPILAYHGRDALSVSERVTGATIAKPVWLEGGPRLVEVDLGQAEDSSLSRARYRIEGPVSEAGRQTLERIVARMLGLKSDPLAFEAMSGAARLIGGRSGLRIPLTANSWEAVCWAVIGQQINLSFAAALRRALIEHLGPVVGASGLRAHPGPAEVAALDPAVLTAMRFSRSKASYLVGMAGLIAAGDLLLDHLATASPVEAEAALCAIRGVGPWTARYIMLRGLGLPDVAPIGDSGLATALQRLLALPDRPDAKQQEIAMRPFAPHRSLATAHLWASLADPA</sequence>